<dbReference type="PANTHER" id="PTHR10151:SF120">
    <property type="entry name" value="BIS(5'-ADENOSYL)-TRIPHOSPHATASE"/>
    <property type="match status" value="1"/>
</dbReference>
<dbReference type="Gene3D" id="3.40.720.10">
    <property type="entry name" value="Alkaline Phosphatase, subunit A"/>
    <property type="match status" value="2"/>
</dbReference>
<dbReference type="EMBL" id="JBHLVZ010000083">
    <property type="protein sequence ID" value="MFC0388399.1"/>
    <property type="molecule type" value="Genomic_DNA"/>
</dbReference>
<evidence type="ECO:0000313" key="2">
    <source>
        <dbReference type="Proteomes" id="UP001589789"/>
    </source>
</evidence>
<evidence type="ECO:0000313" key="1">
    <source>
        <dbReference type="EMBL" id="MFC0388399.1"/>
    </source>
</evidence>
<dbReference type="InterPro" id="IPR017850">
    <property type="entry name" value="Alkaline_phosphatase_core_sf"/>
</dbReference>
<sequence>MPPSTASRVLIVLFDGLRPDMATPDRMPALAEFLKGTRRYTEASSVFPSLTRVCATTIGTGQPPAVAGIVNNAFPDPAAREGRFLDTSSAGDMRRGTAVHGPGFVATPRFADSLAAAGRRFALVHSGSAGGAYLLDPRAKANGSFIFSLSGRDAAETPEGWDRVVARLGPPPAAPPDKIPLVEYAGRAMAEVVLPELQPDVALLWLTEPDWSFHYRGMDAPGTRDAMRAADRAFAGVLEAASRLPGAERMAVIAMSDHGHVGTTGRFDLVAELAALGVEAVLDRPGADVSVAAGTMCWLWPREADPARLGRLAAALQERPWCGALLAAGGSGVEGPFPGTFDLALVNADHARAAPLLIQMRGGPEADPYGLPGRSPIVGKDFPAGGGMHGGLHRREMGNLMALLAPGVPPGDDGSPVGLVDVAPTLLSLLGIAPLAPLPGRPFWAPARESRVLTTGRGDYRQYLAVAGEGRGSIVREGGRL</sequence>
<reference evidence="1 2" key="1">
    <citation type="submission" date="2024-09" db="EMBL/GenBank/DDBJ databases">
        <authorList>
            <person name="Sun Q."/>
            <person name="Mori K."/>
        </authorList>
    </citation>
    <scope>NUCLEOTIDE SEQUENCE [LARGE SCALE GENOMIC DNA]</scope>
    <source>
        <strain evidence="1 2">CCM 7468</strain>
    </source>
</reference>
<gene>
    <name evidence="1" type="ORF">ACFFIC_23065</name>
</gene>
<keyword evidence="2" id="KW-1185">Reference proteome</keyword>
<comment type="caution">
    <text evidence="1">The sequence shown here is derived from an EMBL/GenBank/DDBJ whole genome shotgun (WGS) entry which is preliminary data.</text>
</comment>
<name>A0ABV6IXQ7_9PROT</name>
<dbReference type="SUPFAM" id="SSF53649">
    <property type="entry name" value="Alkaline phosphatase-like"/>
    <property type="match status" value="1"/>
</dbReference>
<accession>A0ABV6IXQ7</accession>
<proteinExistence type="predicted"/>
<dbReference type="Proteomes" id="UP001589789">
    <property type="component" value="Unassembled WGS sequence"/>
</dbReference>
<protein>
    <submittedName>
        <fullName evidence="1">Alkaline phosphatase family protein</fullName>
    </submittedName>
</protein>
<dbReference type="InterPro" id="IPR002591">
    <property type="entry name" value="Phosphodiest/P_Trfase"/>
</dbReference>
<dbReference type="PANTHER" id="PTHR10151">
    <property type="entry name" value="ECTONUCLEOTIDE PYROPHOSPHATASE/PHOSPHODIESTERASE"/>
    <property type="match status" value="1"/>
</dbReference>
<organism evidence="1 2">
    <name type="scientific">Muricoccus vinaceus</name>
    <dbReference type="NCBI Taxonomy" id="424704"/>
    <lineage>
        <taxon>Bacteria</taxon>
        <taxon>Pseudomonadati</taxon>
        <taxon>Pseudomonadota</taxon>
        <taxon>Alphaproteobacteria</taxon>
        <taxon>Acetobacterales</taxon>
        <taxon>Roseomonadaceae</taxon>
        <taxon>Muricoccus</taxon>
    </lineage>
</organism>
<dbReference type="Pfam" id="PF01663">
    <property type="entry name" value="Phosphodiest"/>
    <property type="match status" value="1"/>
</dbReference>
<dbReference type="RefSeq" id="WP_377054766.1">
    <property type="nucleotide sequence ID" value="NZ_JBHLVZ010000083.1"/>
</dbReference>